<dbReference type="EMBL" id="CP029480">
    <property type="protein sequence ID" value="AWV99399.1"/>
    <property type="molecule type" value="Genomic_DNA"/>
</dbReference>
<name>A0A2Z4GDL2_9BACT</name>
<protein>
    <submittedName>
        <fullName evidence="1">Uncharacterized protein</fullName>
    </submittedName>
</protein>
<evidence type="ECO:0000313" key="2">
    <source>
        <dbReference type="Proteomes" id="UP000249873"/>
    </source>
</evidence>
<gene>
    <name evidence="1" type="ORF">DJ013_15015</name>
</gene>
<dbReference type="AlphaFoldDB" id="A0A2Z4GDL2"/>
<sequence>MGQNVNNSKKALNVDSEPFLKKSKFVFMKRSLIHFLLNRKRYFLIPSSLMPRIPLNSLEFIFVFKRKMSLISLFVKLPNLVLSAIKSSR</sequence>
<keyword evidence="2" id="KW-1185">Reference proteome</keyword>
<reference evidence="1 2" key="1">
    <citation type="submission" date="2018-05" db="EMBL/GenBank/DDBJ databases">
        <title>Complete genome sequence of Arcticibacterium luteifluviistationis SM1504T, a cytophagaceae bacterium isolated from Arctic surface seawater.</title>
        <authorList>
            <person name="Li Y."/>
            <person name="Qin Q.-L."/>
        </authorList>
    </citation>
    <scope>NUCLEOTIDE SEQUENCE [LARGE SCALE GENOMIC DNA]</scope>
    <source>
        <strain evidence="1 2">SM1504</strain>
    </source>
</reference>
<dbReference type="Proteomes" id="UP000249873">
    <property type="component" value="Chromosome"/>
</dbReference>
<accession>A0A2Z4GDL2</accession>
<dbReference type="KEGG" id="als:DJ013_15015"/>
<evidence type="ECO:0000313" key="1">
    <source>
        <dbReference type="EMBL" id="AWV99399.1"/>
    </source>
</evidence>
<proteinExistence type="predicted"/>
<organism evidence="1 2">
    <name type="scientific">Arcticibacterium luteifluviistationis</name>
    <dbReference type="NCBI Taxonomy" id="1784714"/>
    <lineage>
        <taxon>Bacteria</taxon>
        <taxon>Pseudomonadati</taxon>
        <taxon>Bacteroidota</taxon>
        <taxon>Cytophagia</taxon>
        <taxon>Cytophagales</taxon>
        <taxon>Leadbetterellaceae</taxon>
        <taxon>Arcticibacterium</taxon>
    </lineage>
</organism>